<dbReference type="Proteomes" id="UP001195769">
    <property type="component" value="Unassembled WGS sequence"/>
</dbReference>
<protein>
    <submittedName>
        <fullName evidence="1">Uncharacterized protein</fullName>
    </submittedName>
</protein>
<dbReference type="RefSeq" id="XP_041217329.1">
    <property type="nucleotide sequence ID" value="XM_041364708.1"/>
</dbReference>
<name>A0AAD4DS12_9AGAM</name>
<sequence length="937" mass="107048">MSTLTMPNIHYILPTPNIHYILTTPNIHYILLTTPKIHHILTTPNIHYILPTLNIHYINPRHAKNPLHPHHAEHPLRQSSYLTLKLCLILSLALRFITETSASCNSHVDMQDASSFSRQLLTWLTGRPCDIHGCFLDDNALPPTHEPQSLNDWTPFRNRTEFETADFFYTQNPMPARKIDAHLALWASTLLKHGDAPPFADHQDLYATIDAIPLGEVKWECFSCSYTGEKPEGSYLPWMDSTFDVWYRDPHQVVRNMLANPDFAHEMDFRPYREYSTSGEERHYRDFMSADWAWDQADIISKDPDTIGATFVPVILGSDKTTVSVGTGNNEYYPLYLSIGNVHNNVRRAHRNAVVVIGFLAMPKTTKEHASDPHFRKFRRQLLRPGMTKPEVAKFGDGHFRRVIYGLGPYIANYEEQVLLACIVRRWCPRCMSPNYDLDAAGALPRCQAYTEELVSVGTYLELWDEFGVVADLVLFTNDFPRADFCQLIAPDILHQLIKGTFKDHLVDWVHKYLLQTHGARDAQHILDDIDHRITSVAPFAGLRRFPQGHGFKQWTGDDSKALMKVYIVAIEGHIPVEIIRTFNTITEGTLEKLQDAISRFHHYRKIFLETDTVSMFSLPQQHSVSHYLQLIRLFGAPNGLCSSITESKHIKAVKNPWRRSSKYNALVDFISRGMLDGTCLDHALTTTNDAIRNAHNEDFDIIIPSSLCVNCLIWHAETKHARTVLALAEELDIPRLPEMVCHFLFQQTRPDDPRDVSEIPIAGCPRYEGKISVFNSACSRFYAPSDISGIGGMRIEHIHACPMWRNEAPRYDCAFVNIGSEDVGIRGLEVARICAFFSFIYGGKTYLCAVVRWFNIIGDSPDEDTGMWMVRPACGTNNAPLYNIIHVDSIYRVAHLIPVYGRHFLCHDINLHNSYDSFRTFYVNKYADHHAFELAS</sequence>
<accession>A0AAD4DS12</accession>
<gene>
    <name evidence="1" type="ORF">F5891DRAFT_1131907</name>
</gene>
<dbReference type="GeneID" id="64659006"/>
<reference evidence="1" key="1">
    <citation type="journal article" date="2020" name="New Phytol.">
        <title>Comparative genomics reveals dynamic genome evolution in host specialist ectomycorrhizal fungi.</title>
        <authorList>
            <person name="Lofgren L.A."/>
            <person name="Nguyen N.H."/>
            <person name="Vilgalys R."/>
            <person name="Ruytinx J."/>
            <person name="Liao H.L."/>
            <person name="Branco S."/>
            <person name="Kuo A."/>
            <person name="LaButti K."/>
            <person name="Lipzen A."/>
            <person name="Andreopoulos W."/>
            <person name="Pangilinan J."/>
            <person name="Riley R."/>
            <person name="Hundley H."/>
            <person name="Na H."/>
            <person name="Barry K."/>
            <person name="Grigoriev I.V."/>
            <person name="Stajich J.E."/>
            <person name="Kennedy P.G."/>
        </authorList>
    </citation>
    <scope>NUCLEOTIDE SEQUENCE</scope>
    <source>
        <strain evidence="1">FC203</strain>
    </source>
</reference>
<comment type="caution">
    <text evidence="1">The sequence shown here is derived from an EMBL/GenBank/DDBJ whole genome shotgun (WGS) entry which is preliminary data.</text>
</comment>
<dbReference type="InterPro" id="IPR041078">
    <property type="entry name" value="Plavaka"/>
</dbReference>
<keyword evidence="2" id="KW-1185">Reference proteome</keyword>
<evidence type="ECO:0000313" key="1">
    <source>
        <dbReference type="EMBL" id="KAG1889010.1"/>
    </source>
</evidence>
<proteinExistence type="predicted"/>
<dbReference type="Pfam" id="PF18759">
    <property type="entry name" value="Plavaka"/>
    <property type="match status" value="1"/>
</dbReference>
<evidence type="ECO:0000313" key="2">
    <source>
        <dbReference type="Proteomes" id="UP001195769"/>
    </source>
</evidence>
<dbReference type="AlphaFoldDB" id="A0AAD4DS12"/>
<organism evidence="1 2">
    <name type="scientific">Suillus fuscotomentosus</name>
    <dbReference type="NCBI Taxonomy" id="1912939"/>
    <lineage>
        <taxon>Eukaryota</taxon>
        <taxon>Fungi</taxon>
        <taxon>Dikarya</taxon>
        <taxon>Basidiomycota</taxon>
        <taxon>Agaricomycotina</taxon>
        <taxon>Agaricomycetes</taxon>
        <taxon>Agaricomycetidae</taxon>
        <taxon>Boletales</taxon>
        <taxon>Suillineae</taxon>
        <taxon>Suillaceae</taxon>
        <taxon>Suillus</taxon>
    </lineage>
</organism>
<dbReference type="EMBL" id="JABBWK010000168">
    <property type="protein sequence ID" value="KAG1889010.1"/>
    <property type="molecule type" value="Genomic_DNA"/>
</dbReference>